<comment type="caution">
    <text evidence="3">The sequence shown here is derived from an EMBL/GenBank/DDBJ whole genome shotgun (WGS) entry which is preliminary data.</text>
</comment>
<proteinExistence type="predicted"/>
<dbReference type="EMBL" id="JADIMV010000046">
    <property type="protein sequence ID" value="MBO8439519.1"/>
    <property type="molecule type" value="Genomic_DNA"/>
</dbReference>
<dbReference type="Gene3D" id="3.40.1420.30">
    <property type="match status" value="1"/>
</dbReference>
<evidence type="ECO:0000259" key="2">
    <source>
        <dbReference type="Pfam" id="PF11396"/>
    </source>
</evidence>
<reference evidence="3" key="2">
    <citation type="journal article" date="2021" name="PeerJ">
        <title>Extensive microbial diversity within the chicken gut microbiome revealed by metagenomics and culture.</title>
        <authorList>
            <person name="Gilroy R."/>
            <person name="Ravi A."/>
            <person name="Getino M."/>
            <person name="Pursley I."/>
            <person name="Horton D.L."/>
            <person name="Alikhan N.F."/>
            <person name="Baker D."/>
            <person name="Gharbi K."/>
            <person name="Hall N."/>
            <person name="Watson M."/>
            <person name="Adriaenssens E.M."/>
            <person name="Foster-Nyarko E."/>
            <person name="Jarju S."/>
            <person name="Secka A."/>
            <person name="Antonio M."/>
            <person name="Oren A."/>
            <person name="Chaudhuri R.R."/>
            <person name="La Ragione R."/>
            <person name="Hildebrand F."/>
            <person name="Pallen M.J."/>
        </authorList>
    </citation>
    <scope>NUCLEOTIDE SEQUENCE</scope>
    <source>
        <strain evidence="3">3924</strain>
    </source>
</reference>
<dbReference type="Proteomes" id="UP000712007">
    <property type="component" value="Unassembled WGS sequence"/>
</dbReference>
<dbReference type="InterPro" id="IPR021533">
    <property type="entry name" value="PepSY-like"/>
</dbReference>
<reference evidence="3" key="1">
    <citation type="submission" date="2020-10" db="EMBL/GenBank/DDBJ databases">
        <authorList>
            <person name="Gilroy R."/>
        </authorList>
    </citation>
    <scope>NUCLEOTIDE SEQUENCE</scope>
    <source>
        <strain evidence="3">3924</strain>
    </source>
</reference>
<sequence length="144" mass="16086">MIKKLLFACALFAAFTTVSANERPIDASQLPAAAQTFIKSNFQNIEIAFVEEDVDFASTSYDVLMKDGSKIEFDGSGNWKEIDCEYTEVPAAVIPQGIVTYISAKHPGFKVVKIDRKRYGYEVELNNKLEIKFAHDCSVLGYDD</sequence>
<evidence type="ECO:0000256" key="1">
    <source>
        <dbReference type="SAM" id="SignalP"/>
    </source>
</evidence>
<feature type="signal peptide" evidence="1">
    <location>
        <begin position="1"/>
        <end position="20"/>
    </location>
</feature>
<keyword evidence="1" id="KW-0732">Signal</keyword>
<evidence type="ECO:0000313" key="3">
    <source>
        <dbReference type="EMBL" id="MBO8439519.1"/>
    </source>
</evidence>
<feature type="chain" id="PRO_5037897721" evidence="1">
    <location>
        <begin position="21"/>
        <end position="144"/>
    </location>
</feature>
<dbReference type="AlphaFoldDB" id="A0A940DIH2"/>
<organism evidence="3 4">
    <name type="scientific">Candidatus Aphodosoma intestinipullorum</name>
    <dbReference type="NCBI Taxonomy" id="2840674"/>
    <lineage>
        <taxon>Bacteria</taxon>
        <taxon>Pseudomonadati</taxon>
        <taxon>Bacteroidota</taxon>
        <taxon>Bacteroidia</taxon>
        <taxon>Bacteroidales</taxon>
        <taxon>Candidatus Aphodosoma</taxon>
    </lineage>
</organism>
<gene>
    <name evidence="3" type="ORF">IAC51_02600</name>
</gene>
<protein>
    <submittedName>
        <fullName evidence="3">PepSY-like domain-containing protein</fullName>
    </submittedName>
</protein>
<feature type="domain" description="Putative beta-lactamase-inhibitor-like PepSY-like" evidence="2">
    <location>
        <begin position="60"/>
        <end position="136"/>
    </location>
</feature>
<evidence type="ECO:0000313" key="4">
    <source>
        <dbReference type="Proteomes" id="UP000712007"/>
    </source>
</evidence>
<name>A0A940DIH2_9BACT</name>
<feature type="domain" description="Putative beta-lactamase-inhibitor-like PepSY-like" evidence="2">
    <location>
        <begin position="18"/>
        <end position="52"/>
    </location>
</feature>
<accession>A0A940DIH2</accession>
<dbReference type="SUPFAM" id="SSF160574">
    <property type="entry name" value="BT0923-like"/>
    <property type="match status" value="1"/>
</dbReference>
<dbReference type="Pfam" id="PF11396">
    <property type="entry name" value="PepSY_like"/>
    <property type="match status" value="2"/>
</dbReference>